<feature type="compositionally biased region" description="Basic residues" evidence="1">
    <location>
        <begin position="1"/>
        <end position="11"/>
    </location>
</feature>
<gene>
    <name evidence="2" type="ORF">V6N12_065292</name>
</gene>
<evidence type="ECO:0000313" key="2">
    <source>
        <dbReference type="EMBL" id="KAK8596813.1"/>
    </source>
</evidence>
<comment type="caution">
    <text evidence="2">The sequence shown here is derived from an EMBL/GenBank/DDBJ whole genome shotgun (WGS) entry which is preliminary data.</text>
</comment>
<feature type="compositionally biased region" description="Pro residues" evidence="1">
    <location>
        <begin position="55"/>
        <end position="71"/>
    </location>
</feature>
<feature type="region of interest" description="Disordered" evidence="1">
    <location>
        <begin position="1"/>
        <end position="100"/>
    </location>
</feature>
<evidence type="ECO:0000256" key="1">
    <source>
        <dbReference type="SAM" id="MobiDB-lite"/>
    </source>
</evidence>
<organism evidence="2 3">
    <name type="scientific">Hibiscus sabdariffa</name>
    <name type="common">roselle</name>
    <dbReference type="NCBI Taxonomy" id="183260"/>
    <lineage>
        <taxon>Eukaryota</taxon>
        <taxon>Viridiplantae</taxon>
        <taxon>Streptophyta</taxon>
        <taxon>Embryophyta</taxon>
        <taxon>Tracheophyta</taxon>
        <taxon>Spermatophyta</taxon>
        <taxon>Magnoliopsida</taxon>
        <taxon>eudicotyledons</taxon>
        <taxon>Gunneridae</taxon>
        <taxon>Pentapetalae</taxon>
        <taxon>rosids</taxon>
        <taxon>malvids</taxon>
        <taxon>Malvales</taxon>
        <taxon>Malvaceae</taxon>
        <taxon>Malvoideae</taxon>
        <taxon>Hibiscus</taxon>
    </lineage>
</organism>
<proteinExistence type="predicted"/>
<dbReference type="EMBL" id="JBBPBM010000002">
    <property type="protein sequence ID" value="KAK8596813.1"/>
    <property type="molecule type" value="Genomic_DNA"/>
</dbReference>
<dbReference type="Proteomes" id="UP001472677">
    <property type="component" value="Unassembled WGS sequence"/>
</dbReference>
<feature type="compositionally biased region" description="Basic and acidic residues" evidence="1">
    <location>
        <begin position="78"/>
        <end position="88"/>
    </location>
</feature>
<sequence length="100" mass="10630">MTCRGRVRSNVRHNTQLVATPIANAPLTPPRSLHLSPPATAPLTPPRSLHLSPPATAPPTTTPPTTAPPAIAPSTIDRPTKLPGDKSHHNNQPLIRWLDG</sequence>
<evidence type="ECO:0000313" key="3">
    <source>
        <dbReference type="Proteomes" id="UP001472677"/>
    </source>
</evidence>
<reference evidence="2 3" key="1">
    <citation type="journal article" date="2024" name="G3 (Bethesda)">
        <title>Genome assembly of Hibiscus sabdariffa L. provides insights into metabolisms of medicinal natural products.</title>
        <authorList>
            <person name="Kim T."/>
        </authorList>
    </citation>
    <scope>NUCLEOTIDE SEQUENCE [LARGE SCALE GENOMIC DNA]</scope>
    <source>
        <strain evidence="2">TK-2024</strain>
        <tissue evidence="2">Old leaves</tissue>
    </source>
</reference>
<protein>
    <submittedName>
        <fullName evidence="2">Uncharacterized protein</fullName>
    </submittedName>
</protein>
<name>A0ABR2G8M1_9ROSI</name>
<accession>A0ABR2G8M1</accession>
<keyword evidence="3" id="KW-1185">Reference proteome</keyword>